<name>A0ABW0RJ06_9GAMM</name>
<gene>
    <name evidence="2" type="ORF">ACFPQA_06085</name>
</gene>
<evidence type="ECO:0000256" key="1">
    <source>
        <dbReference type="SAM" id="SignalP"/>
    </source>
</evidence>
<proteinExistence type="predicted"/>
<feature type="chain" id="PRO_5045181378" evidence="1">
    <location>
        <begin position="20"/>
        <end position="236"/>
    </location>
</feature>
<keyword evidence="3" id="KW-1185">Reference proteome</keyword>
<evidence type="ECO:0000313" key="2">
    <source>
        <dbReference type="EMBL" id="MFC5544608.1"/>
    </source>
</evidence>
<dbReference type="Proteomes" id="UP001596055">
    <property type="component" value="Unassembled WGS sequence"/>
</dbReference>
<evidence type="ECO:0000313" key="3">
    <source>
        <dbReference type="Proteomes" id="UP001596055"/>
    </source>
</evidence>
<reference evidence="3" key="1">
    <citation type="journal article" date="2019" name="Int. J. Syst. Evol. Microbiol.">
        <title>The Global Catalogue of Microorganisms (GCM) 10K type strain sequencing project: providing services to taxonomists for standard genome sequencing and annotation.</title>
        <authorList>
            <consortium name="The Broad Institute Genomics Platform"/>
            <consortium name="The Broad Institute Genome Sequencing Center for Infectious Disease"/>
            <person name="Wu L."/>
            <person name="Ma J."/>
        </authorList>
    </citation>
    <scope>NUCLEOTIDE SEQUENCE [LARGE SCALE GENOMIC DNA]</scope>
    <source>
        <strain evidence="3">CGMCC 4.1799</strain>
    </source>
</reference>
<sequence>MKRFLWITSLMVVSAFCQAVVASECIATPQQAVKVEYENPQHAEQRLIFWRYQGEVAWENPTSGQVALWHRLPNGRVAMNKLFAKAKRGIAYEPADLHILGKDQDWRTLAVLGSPKMLGFGEDDLDRTGAWQQSPCLKIQTFLSADRGIALEWIPELAVPASLKVKGAGVNWKASRIVAEVSAVQKRFDEWRHYELTDFADIGDMEADPFVSQMINMGFVEHSEHSAYYANGQPID</sequence>
<dbReference type="EMBL" id="JBHSNL010000001">
    <property type="protein sequence ID" value="MFC5544608.1"/>
    <property type="molecule type" value="Genomic_DNA"/>
</dbReference>
<organism evidence="2 3">
    <name type="scientific">Marinobacter koreensis</name>
    <dbReference type="NCBI Taxonomy" id="335974"/>
    <lineage>
        <taxon>Bacteria</taxon>
        <taxon>Pseudomonadati</taxon>
        <taxon>Pseudomonadota</taxon>
        <taxon>Gammaproteobacteria</taxon>
        <taxon>Pseudomonadales</taxon>
        <taxon>Marinobacteraceae</taxon>
        <taxon>Marinobacter</taxon>
    </lineage>
</organism>
<accession>A0ABW0RJ06</accession>
<protein>
    <submittedName>
        <fullName evidence="2">Uncharacterized protein</fullName>
    </submittedName>
</protein>
<keyword evidence="1" id="KW-0732">Signal</keyword>
<dbReference type="RefSeq" id="WP_248154301.1">
    <property type="nucleotide sequence ID" value="NZ_JAKZAJ010000001.1"/>
</dbReference>
<comment type="caution">
    <text evidence="2">The sequence shown here is derived from an EMBL/GenBank/DDBJ whole genome shotgun (WGS) entry which is preliminary data.</text>
</comment>
<feature type="signal peptide" evidence="1">
    <location>
        <begin position="1"/>
        <end position="19"/>
    </location>
</feature>